<reference evidence="1" key="1">
    <citation type="journal article" date="2014" name="Front. Microbiol.">
        <title>High frequency of phylogenetically diverse reductive dehalogenase-homologous genes in deep subseafloor sedimentary metagenomes.</title>
        <authorList>
            <person name="Kawai M."/>
            <person name="Futagami T."/>
            <person name="Toyoda A."/>
            <person name="Takaki Y."/>
            <person name="Nishi S."/>
            <person name="Hori S."/>
            <person name="Arai W."/>
            <person name="Tsubouchi T."/>
            <person name="Morono Y."/>
            <person name="Uchiyama I."/>
            <person name="Ito T."/>
            <person name="Fujiyama A."/>
            <person name="Inagaki F."/>
            <person name="Takami H."/>
        </authorList>
    </citation>
    <scope>NUCLEOTIDE SEQUENCE</scope>
    <source>
        <strain evidence="1">Expedition CK06-06</strain>
    </source>
</reference>
<dbReference type="EMBL" id="BARV01030334">
    <property type="protein sequence ID" value="GAI40144.1"/>
    <property type="molecule type" value="Genomic_DNA"/>
</dbReference>
<gene>
    <name evidence="1" type="ORF">S06H3_48193</name>
</gene>
<proteinExistence type="predicted"/>
<accession>X1QA54</accession>
<comment type="caution">
    <text evidence="1">The sequence shown here is derived from an EMBL/GenBank/DDBJ whole genome shotgun (WGS) entry which is preliminary data.</text>
</comment>
<evidence type="ECO:0000313" key="1">
    <source>
        <dbReference type="EMBL" id="GAI40144.1"/>
    </source>
</evidence>
<sequence length="125" mass="14226">VGKIRIYTCQGYTVKNTNDMSFDEYVRNMDNIAADYNPSGGMILAIRDKIPRSGLSYIEYTPIKGRNAGRISKVYFLKQRILSFLSTIVTKRDDGIFKRSKFTNLWAVPNASLHLEGGVELRENL</sequence>
<dbReference type="AlphaFoldDB" id="X1QA54"/>
<protein>
    <submittedName>
        <fullName evidence="1">Uncharacterized protein</fullName>
    </submittedName>
</protein>
<feature type="non-terminal residue" evidence="1">
    <location>
        <position position="1"/>
    </location>
</feature>
<name>X1QA54_9ZZZZ</name>
<organism evidence="1">
    <name type="scientific">marine sediment metagenome</name>
    <dbReference type="NCBI Taxonomy" id="412755"/>
    <lineage>
        <taxon>unclassified sequences</taxon>
        <taxon>metagenomes</taxon>
        <taxon>ecological metagenomes</taxon>
    </lineage>
</organism>